<evidence type="ECO:0000259" key="3">
    <source>
        <dbReference type="PROSITE" id="PS50977"/>
    </source>
</evidence>
<feature type="domain" description="HTH tetR-type" evidence="3">
    <location>
        <begin position="12"/>
        <end position="72"/>
    </location>
</feature>
<dbReference type="GO" id="GO:0003700">
    <property type="term" value="F:DNA-binding transcription factor activity"/>
    <property type="evidence" value="ECO:0007669"/>
    <property type="project" value="TreeGrafter"/>
</dbReference>
<gene>
    <name evidence="4" type="ORF">FD04_GL001612</name>
</gene>
<dbReference type="PATRIC" id="fig|1423776.4.peg.1632"/>
<evidence type="ECO:0000256" key="1">
    <source>
        <dbReference type="ARBA" id="ARBA00023125"/>
    </source>
</evidence>
<sequence>MGDMVKNATKSDHQREKIISIAREMFAENGFEATTTRKINQEAGIAEGLMYYYFPHGKREILDTIVYQGITERMKQVHFTLTDCESTDDLEQRLLTVFKRVWSIFQNEENYQSFMITIRERMLLSQGQADWLLGVLNGLVDQIAVQFKAISAILPIQSDQCHPLARVVVSIYQKVIYDELLIKNNRHMTPEITAQLQPQLHLVLGLLQAA</sequence>
<dbReference type="OrthoDB" id="9814200at2"/>
<keyword evidence="5" id="KW-1185">Reference proteome</keyword>
<evidence type="ECO:0000256" key="2">
    <source>
        <dbReference type="PROSITE-ProRule" id="PRU00335"/>
    </source>
</evidence>
<dbReference type="Gene3D" id="1.10.357.10">
    <property type="entry name" value="Tetracycline Repressor, domain 2"/>
    <property type="match status" value="1"/>
</dbReference>
<dbReference type="InterPro" id="IPR001647">
    <property type="entry name" value="HTH_TetR"/>
</dbReference>
<dbReference type="GO" id="GO:0000976">
    <property type="term" value="F:transcription cis-regulatory region binding"/>
    <property type="evidence" value="ECO:0007669"/>
    <property type="project" value="TreeGrafter"/>
</dbReference>
<dbReference type="EMBL" id="AZEE01000029">
    <property type="protein sequence ID" value="KRK97579.1"/>
    <property type="molecule type" value="Genomic_DNA"/>
</dbReference>
<evidence type="ECO:0000313" key="4">
    <source>
        <dbReference type="EMBL" id="KRK97579.1"/>
    </source>
</evidence>
<keyword evidence="1 2" id="KW-0238">DNA-binding</keyword>
<reference evidence="4 5" key="1">
    <citation type="journal article" date="2015" name="Genome Announc.">
        <title>Expanding the biotechnology potential of lactobacilli through comparative genomics of 213 strains and associated genera.</title>
        <authorList>
            <person name="Sun Z."/>
            <person name="Harris H.M."/>
            <person name="McCann A."/>
            <person name="Guo C."/>
            <person name="Argimon S."/>
            <person name="Zhang W."/>
            <person name="Yang X."/>
            <person name="Jeffery I.B."/>
            <person name="Cooney J.C."/>
            <person name="Kagawa T.F."/>
            <person name="Liu W."/>
            <person name="Song Y."/>
            <person name="Salvetti E."/>
            <person name="Wrobel A."/>
            <person name="Rasinkangas P."/>
            <person name="Parkhill J."/>
            <person name="Rea M.C."/>
            <person name="O'Sullivan O."/>
            <person name="Ritari J."/>
            <person name="Douillard F.P."/>
            <person name="Paul Ross R."/>
            <person name="Yang R."/>
            <person name="Briner A.E."/>
            <person name="Felis G.E."/>
            <person name="de Vos W.M."/>
            <person name="Barrangou R."/>
            <person name="Klaenhammer T.R."/>
            <person name="Caufield P.W."/>
            <person name="Cui Y."/>
            <person name="Zhang H."/>
            <person name="O'Toole P.W."/>
        </authorList>
    </citation>
    <scope>NUCLEOTIDE SEQUENCE [LARGE SCALE GENOMIC DNA]</scope>
    <source>
        <strain evidence="4 5">DSM 19909</strain>
    </source>
</reference>
<name>A0A0R1LNY2_9LACO</name>
<feature type="DNA-binding region" description="H-T-H motif" evidence="2">
    <location>
        <begin position="35"/>
        <end position="54"/>
    </location>
</feature>
<dbReference type="STRING" id="1423776.FD04_GL001612"/>
<protein>
    <recommendedName>
        <fullName evidence="3">HTH tetR-type domain-containing protein</fullName>
    </recommendedName>
</protein>
<dbReference type="AlphaFoldDB" id="A0A0R1LNY2"/>
<comment type="caution">
    <text evidence="4">The sequence shown here is derived from an EMBL/GenBank/DDBJ whole genome shotgun (WGS) entry which is preliminary data.</text>
</comment>
<dbReference type="PANTHER" id="PTHR30055">
    <property type="entry name" value="HTH-TYPE TRANSCRIPTIONAL REGULATOR RUTR"/>
    <property type="match status" value="1"/>
</dbReference>
<dbReference type="PROSITE" id="PS50977">
    <property type="entry name" value="HTH_TETR_2"/>
    <property type="match status" value="1"/>
</dbReference>
<organism evidence="4 5">
    <name type="scientific">Secundilactobacillus odoratitofui DSM 19909 = JCM 15043</name>
    <dbReference type="NCBI Taxonomy" id="1423776"/>
    <lineage>
        <taxon>Bacteria</taxon>
        <taxon>Bacillati</taxon>
        <taxon>Bacillota</taxon>
        <taxon>Bacilli</taxon>
        <taxon>Lactobacillales</taxon>
        <taxon>Lactobacillaceae</taxon>
        <taxon>Secundilactobacillus</taxon>
    </lineage>
</organism>
<dbReference type="SUPFAM" id="SSF46689">
    <property type="entry name" value="Homeodomain-like"/>
    <property type="match status" value="1"/>
</dbReference>
<dbReference type="PANTHER" id="PTHR30055:SF226">
    <property type="entry name" value="HTH-TYPE TRANSCRIPTIONAL REGULATOR PKSA"/>
    <property type="match status" value="1"/>
</dbReference>
<dbReference type="Pfam" id="PF00440">
    <property type="entry name" value="TetR_N"/>
    <property type="match status" value="1"/>
</dbReference>
<proteinExistence type="predicted"/>
<dbReference type="Proteomes" id="UP000051160">
    <property type="component" value="Unassembled WGS sequence"/>
</dbReference>
<evidence type="ECO:0000313" key="5">
    <source>
        <dbReference type="Proteomes" id="UP000051160"/>
    </source>
</evidence>
<dbReference type="InterPro" id="IPR009057">
    <property type="entry name" value="Homeodomain-like_sf"/>
</dbReference>
<dbReference type="PRINTS" id="PR00455">
    <property type="entry name" value="HTHTETR"/>
</dbReference>
<dbReference type="InterPro" id="IPR050109">
    <property type="entry name" value="HTH-type_TetR-like_transc_reg"/>
</dbReference>
<accession>A0A0R1LNY2</accession>